<dbReference type="GeneID" id="77256989"/>
<dbReference type="AlphaFoldDB" id="A0A1W6KCD5"/>
<dbReference type="PROSITE" id="PS51257">
    <property type="entry name" value="PROKAR_LIPOPROTEIN"/>
    <property type="match status" value="1"/>
</dbReference>
<gene>
    <name evidence="2" type="ORF">MARSALSMR5_03060</name>
</gene>
<feature type="chain" id="PRO_5012800323" description="Lipoprotein" evidence="1">
    <location>
        <begin position="22"/>
        <end position="169"/>
    </location>
</feature>
<reference evidence="2 3" key="1">
    <citation type="submission" date="2017-04" db="EMBL/GenBank/DDBJ databases">
        <title>Genome Sequence of Marinobacter salarius strain SMR5 Isolated from a culture of the Diatom Skeletonema marinoi.</title>
        <authorList>
            <person name="Topel M."/>
            <person name="Pinder M.I.M."/>
            <person name="Johansson O.N."/>
            <person name="Kourtchenko O."/>
            <person name="Godhe A."/>
            <person name="Clarke A.K."/>
        </authorList>
    </citation>
    <scope>NUCLEOTIDE SEQUENCE [LARGE SCALE GENOMIC DNA]</scope>
    <source>
        <strain evidence="2 3">SMR5</strain>
    </source>
</reference>
<evidence type="ECO:0008006" key="4">
    <source>
        <dbReference type="Google" id="ProtNLM"/>
    </source>
</evidence>
<dbReference type="RefSeq" id="WP_157665619.1">
    <property type="nucleotide sequence ID" value="NZ_CP020931.1"/>
</dbReference>
<accession>A0A1W6KCD5</accession>
<feature type="signal peptide" evidence="1">
    <location>
        <begin position="1"/>
        <end position="21"/>
    </location>
</feature>
<organism evidence="2 3">
    <name type="scientific">Marinobacter salarius</name>
    <dbReference type="NCBI Taxonomy" id="1420917"/>
    <lineage>
        <taxon>Bacteria</taxon>
        <taxon>Pseudomonadati</taxon>
        <taxon>Pseudomonadota</taxon>
        <taxon>Gammaproteobacteria</taxon>
        <taxon>Pseudomonadales</taxon>
        <taxon>Marinobacteraceae</taxon>
        <taxon>Marinobacter</taxon>
    </lineage>
</organism>
<evidence type="ECO:0000313" key="2">
    <source>
        <dbReference type="EMBL" id="ARM85105.1"/>
    </source>
</evidence>
<proteinExistence type="predicted"/>
<dbReference type="Proteomes" id="UP000193100">
    <property type="component" value="Chromosome"/>
</dbReference>
<protein>
    <recommendedName>
        <fullName evidence="4">Lipoprotein</fullName>
    </recommendedName>
</protein>
<name>A0A1W6KCD5_9GAMM</name>
<keyword evidence="1" id="KW-0732">Signal</keyword>
<dbReference type="EMBL" id="CP020931">
    <property type="protein sequence ID" value="ARM85105.1"/>
    <property type="molecule type" value="Genomic_DNA"/>
</dbReference>
<evidence type="ECO:0000313" key="3">
    <source>
        <dbReference type="Proteomes" id="UP000193100"/>
    </source>
</evidence>
<sequence length="169" mass="19041">MRMGKAAVVLCLSWLSASCQAGDASVSKRYIESNIERLEAAIVKCDSMAAENGMPDSDVVDLLRQYEYEDVRAFLITRSAAMANECQKPHLTDLAYTIGMLEASTAYAEVDDLISSVKSLMYGKETWALKERYLQLPDDMRENLEAIPYFQEPFRDIPIIEKLESANRP</sequence>
<evidence type="ECO:0000256" key="1">
    <source>
        <dbReference type="SAM" id="SignalP"/>
    </source>
</evidence>